<gene>
    <name evidence="1" type="ORF">EZI54_06995</name>
</gene>
<comment type="caution">
    <text evidence="1">The sequence shown here is derived from an EMBL/GenBank/DDBJ whole genome shotgun (WGS) entry which is preliminary data.</text>
</comment>
<dbReference type="EMBL" id="SJDL01000008">
    <property type="protein sequence ID" value="TBW57397.1"/>
    <property type="molecule type" value="Genomic_DNA"/>
</dbReference>
<protein>
    <submittedName>
        <fullName evidence="1">DUF159 family protein</fullName>
    </submittedName>
</protein>
<dbReference type="Gene3D" id="3.90.1680.10">
    <property type="entry name" value="SOS response associated peptidase-like"/>
    <property type="match status" value="1"/>
</dbReference>
<dbReference type="Proteomes" id="UP000313645">
    <property type="component" value="Unassembled WGS sequence"/>
</dbReference>
<evidence type="ECO:0000313" key="1">
    <source>
        <dbReference type="EMBL" id="TBW57397.1"/>
    </source>
</evidence>
<evidence type="ECO:0000313" key="2">
    <source>
        <dbReference type="Proteomes" id="UP000313645"/>
    </source>
</evidence>
<dbReference type="InterPro" id="IPR036590">
    <property type="entry name" value="SRAP-like"/>
</dbReference>
<accession>A0ABY1ZQ76</accession>
<dbReference type="SUPFAM" id="SSF143081">
    <property type="entry name" value="BB1717-like"/>
    <property type="match status" value="1"/>
</dbReference>
<proteinExistence type="predicted"/>
<sequence>MCGYIRRVTDSPEVQEMLDDIGLGYLASDFAGGSGVEHYYPAFGGNADRTIRHLIIPGEDGPRAVDATWWFDCSAKGEGLEVGGRTTFNARNLESPYWTGALKHHRAIVVATGLGESKYVDGKKHQFLMEGKRPFLLGALYRPFENGCYSCAVITRDSHPRFDKYHDKAFPCFLPATSDFVASWLGDDGSLPVEVARYLEHPRITVPLDVSEVKTFKSGVVGEGADHLEADAG</sequence>
<keyword evidence="2" id="KW-1185">Reference proteome</keyword>
<dbReference type="Pfam" id="PF02586">
    <property type="entry name" value="SRAP"/>
    <property type="match status" value="1"/>
</dbReference>
<dbReference type="InterPro" id="IPR003738">
    <property type="entry name" value="SRAP"/>
</dbReference>
<organism evidence="1 2">
    <name type="scientific">Marinobacter halodurans</name>
    <dbReference type="NCBI Taxonomy" id="2528979"/>
    <lineage>
        <taxon>Bacteria</taxon>
        <taxon>Pseudomonadati</taxon>
        <taxon>Pseudomonadota</taxon>
        <taxon>Gammaproteobacteria</taxon>
        <taxon>Pseudomonadales</taxon>
        <taxon>Marinobacteraceae</taxon>
        <taxon>Marinobacter</taxon>
    </lineage>
</organism>
<name>A0ABY1ZQ76_9GAMM</name>
<reference evidence="1 2" key="1">
    <citation type="submission" date="2019-02" db="EMBL/GenBank/DDBJ databases">
        <title>Marinobacter halodurans sp. nov., a marine bacterium isolated from sea tidal flat.</title>
        <authorList>
            <person name="Yoo Y."/>
            <person name="Lee D.W."/>
            <person name="Kim B.S."/>
            <person name="Kim J.-J."/>
        </authorList>
    </citation>
    <scope>NUCLEOTIDE SEQUENCE [LARGE SCALE GENOMIC DNA]</scope>
    <source>
        <strain evidence="1 2">YJ-S3-2</strain>
    </source>
</reference>